<evidence type="ECO:0000259" key="4">
    <source>
        <dbReference type="PROSITE" id="PS50011"/>
    </source>
</evidence>
<dbReference type="GO" id="GO:0005524">
    <property type="term" value="F:ATP binding"/>
    <property type="evidence" value="ECO:0007669"/>
    <property type="project" value="UniProtKB-KW"/>
</dbReference>
<gene>
    <name evidence="5" type="ORF">sscle_09g073840</name>
</gene>
<keyword evidence="1" id="KW-0723">Serine/threonine-protein kinase</keyword>
<name>A0A1D9QCD7_SCLS1</name>
<dbReference type="VEuPathDB" id="FungiDB:sscle_09g073840"/>
<feature type="domain" description="Protein kinase" evidence="4">
    <location>
        <begin position="1"/>
        <end position="307"/>
    </location>
</feature>
<dbReference type="Pfam" id="PF00069">
    <property type="entry name" value="Pkinase"/>
    <property type="match status" value="1"/>
</dbReference>
<dbReference type="AlphaFoldDB" id="A0A1D9QCD7"/>
<evidence type="ECO:0000313" key="6">
    <source>
        <dbReference type="Proteomes" id="UP000177798"/>
    </source>
</evidence>
<dbReference type="InterPro" id="IPR000719">
    <property type="entry name" value="Prot_kinase_dom"/>
</dbReference>
<keyword evidence="2" id="KW-0547">Nucleotide-binding</keyword>
<dbReference type="PANTHER" id="PTHR24055">
    <property type="entry name" value="MITOGEN-ACTIVATED PROTEIN KINASE"/>
    <property type="match status" value="1"/>
</dbReference>
<evidence type="ECO:0000256" key="3">
    <source>
        <dbReference type="ARBA" id="ARBA00022840"/>
    </source>
</evidence>
<dbReference type="InterPro" id="IPR050117">
    <property type="entry name" value="MAPK"/>
</dbReference>
<proteinExistence type="predicted"/>
<dbReference type="EMBL" id="CP017822">
    <property type="protein sequence ID" value="APA12614.1"/>
    <property type="molecule type" value="Genomic_DNA"/>
</dbReference>
<accession>A0A1D9QCD7</accession>
<dbReference type="SMART" id="SM00220">
    <property type="entry name" value="S_TKc"/>
    <property type="match status" value="1"/>
</dbReference>
<protein>
    <recommendedName>
        <fullName evidence="4">Protein kinase domain-containing protein</fullName>
    </recommendedName>
</protein>
<evidence type="ECO:0000256" key="1">
    <source>
        <dbReference type="ARBA" id="ARBA00022527"/>
    </source>
</evidence>
<keyword evidence="1" id="KW-0418">Kinase</keyword>
<evidence type="ECO:0000256" key="2">
    <source>
        <dbReference type="ARBA" id="ARBA00022741"/>
    </source>
</evidence>
<reference evidence="6" key="1">
    <citation type="journal article" date="2017" name="Genome Biol. Evol.">
        <title>The complete genome sequence of the phytopathogenic fungus Sclerotinia sclerotiorum reveals insights into the genome architecture of broad host range pathogens.</title>
        <authorList>
            <person name="Derbyshire M."/>
            <person name="Denton-Giles M."/>
            <person name="Hegedus D."/>
            <person name="Seifbarghy S."/>
            <person name="Rollins J."/>
            <person name="van Kan J."/>
            <person name="Seidl M.F."/>
            <person name="Faino L."/>
            <person name="Mbengue M."/>
            <person name="Navaud O."/>
            <person name="Raffaele S."/>
            <person name="Hammond-Kosack K."/>
            <person name="Heard S."/>
            <person name="Oliver R."/>
        </authorList>
    </citation>
    <scope>NUCLEOTIDE SEQUENCE [LARGE SCALE GENOMIC DNA]</scope>
    <source>
        <strain evidence="6">ATCC 18683 / 1980 / Ss-1</strain>
    </source>
</reference>
<keyword evidence="3" id="KW-0067">ATP-binding</keyword>
<dbReference type="GO" id="GO:0004674">
    <property type="term" value="F:protein serine/threonine kinase activity"/>
    <property type="evidence" value="ECO:0007669"/>
    <property type="project" value="UniProtKB-KW"/>
</dbReference>
<dbReference type="PROSITE" id="PS50011">
    <property type="entry name" value="PROTEIN_KINASE_DOM"/>
    <property type="match status" value="1"/>
</dbReference>
<dbReference type="OrthoDB" id="5979581at2759"/>
<organism evidence="5 6">
    <name type="scientific">Sclerotinia sclerotiorum (strain ATCC 18683 / 1980 / Ss-1)</name>
    <name type="common">White mold</name>
    <name type="synonym">Whetzelinia sclerotiorum</name>
    <dbReference type="NCBI Taxonomy" id="665079"/>
    <lineage>
        <taxon>Eukaryota</taxon>
        <taxon>Fungi</taxon>
        <taxon>Dikarya</taxon>
        <taxon>Ascomycota</taxon>
        <taxon>Pezizomycotina</taxon>
        <taxon>Leotiomycetes</taxon>
        <taxon>Helotiales</taxon>
        <taxon>Sclerotiniaceae</taxon>
        <taxon>Sclerotinia</taxon>
    </lineage>
</organism>
<keyword evidence="1" id="KW-0808">Transferase</keyword>
<dbReference type="Proteomes" id="UP000177798">
    <property type="component" value="Chromosome 9"/>
</dbReference>
<evidence type="ECO:0000313" key="5">
    <source>
        <dbReference type="EMBL" id="APA12614.1"/>
    </source>
</evidence>
<sequence>MLLSTGKILKGKKGSYQLLEVLKVSTVFKAQSLHINAVRIPPIFTVLKNAFDDQKIALTRERDNYKLDAIASNPYFRSLLDVVENEREFENDNVQSNTASKSESETNFELGLFRKSWQKKFKAIHTDVNPNNIFLSNIREQEPVVKLGDLGNSYDKIRLQSLETRAPEVWRGLGCWPASDVWSLGVTLAHWLCGTPIFGPKDKMVQGLTEAWCIAKIQRLVRPVQAPINPDYEDEFLVANHLETTIFIHPDTNLKTRFIKKGPLREELGRLQNPKVPSELMDFIEYLLVVDHRKRPTASEALLHPYLQSAW</sequence>
<dbReference type="InterPro" id="IPR011009">
    <property type="entry name" value="Kinase-like_dom_sf"/>
</dbReference>
<dbReference type="Gene3D" id="1.10.510.10">
    <property type="entry name" value="Transferase(Phosphotransferase) domain 1"/>
    <property type="match status" value="1"/>
</dbReference>
<dbReference type="SUPFAM" id="SSF56112">
    <property type="entry name" value="Protein kinase-like (PK-like)"/>
    <property type="match status" value="1"/>
</dbReference>